<proteinExistence type="predicted"/>
<dbReference type="EMBL" id="KZ678140">
    <property type="protein sequence ID" value="PSN62963.1"/>
    <property type="molecule type" value="Genomic_DNA"/>
</dbReference>
<keyword evidence="2" id="KW-1185">Reference proteome</keyword>
<evidence type="ECO:0000313" key="2">
    <source>
        <dbReference type="Proteomes" id="UP000240883"/>
    </source>
</evidence>
<protein>
    <submittedName>
        <fullName evidence="1">Uncharacterized protein</fullName>
    </submittedName>
</protein>
<evidence type="ECO:0000313" key="1">
    <source>
        <dbReference type="EMBL" id="PSN62963.1"/>
    </source>
</evidence>
<gene>
    <name evidence="1" type="ORF">BS50DRAFT_591190</name>
</gene>
<dbReference type="AlphaFoldDB" id="A0A2T2NC16"/>
<dbReference type="PANTHER" id="PTHR38790:SF4">
    <property type="entry name" value="2EXR DOMAIN-CONTAINING PROTEIN"/>
    <property type="match status" value="1"/>
</dbReference>
<dbReference type="Proteomes" id="UP000240883">
    <property type="component" value="Unassembled WGS sequence"/>
</dbReference>
<sequence length="219" mass="25288">MATNNLTERTKSEASTQERYTVKIRDDGLVDTNGPAEYMEIAKKNAIQSPLLRLPVEIRKSISEYTLSGHVITIQSQSGYLHEIHLQPISKRLAFGLTKVCRQIYAETASIPYALNRFILTRLMIFPYEDRLVYGIYPATMGEWMKNRLPAQLCTTKTVELLLIAWYNNHPLVEIDIWASFPNLERLYVPTSYHCDLGGILERREVCRRNFSNVIFVDE</sequence>
<reference evidence="1 2" key="1">
    <citation type="journal article" date="2018" name="Front. Microbiol.">
        <title>Genome-Wide Analysis of Corynespora cassiicola Leaf Fall Disease Putative Effectors.</title>
        <authorList>
            <person name="Lopez D."/>
            <person name="Ribeiro S."/>
            <person name="Label P."/>
            <person name="Fumanal B."/>
            <person name="Venisse J.S."/>
            <person name="Kohler A."/>
            <person name="de Oliveira R.R."/>
            <person name="Labutti K."/>
            <person name="Lipzen A."/>
            <person name="Lail K."/>
            <person name="Bauer D."/>
            <person name="Ohm R.A."/>
            <person name="Barry K.W."/>
            <person name="Spatafora J."/>
            <person name="Grigoriev I.V."/>
            <person name="Martin F.M."/>
            <person name="Pujade-Renaud V."/>
        </authorList>
    </citation>
    <scope>NUCLEOTIDE SEQUENCE [LARGE SCALE GENOMIC DNA]</scope>
    <source>
        <strain evidence="1 2">Philippines</strain>
    </source>
</reference>
<accession>A0A2T2NC16</accession>
<name>A0A2T2NC16_CORCC</name>
<dbReference type="PANTHER" id="PTHR38790">
    <property type="entry name" value="2EXR DOMAIN-CONTAINING PROTEIN-RELATED"/>
    <property type="match status" value="1"/>
</dbReference>
<dbReference type="OrthoDB" id="5413827at2759"/>
<organism evidence="1 2">
    <name type="scientific">Corynespora cassiicola Philippines</name>
    <dbReference type="NCBI Taxonomy" id="1448308"/>
    <lineage>
        <taxon>Eukaryota</taxon>
        <taxon>Fungi</taxon>
        <taxon>Dikarya</taxon>
        <taxon>Ascomycota</taxon>
        <taxon>Pezizomycotina</taxon>
        <taxon>Dothideomycetes</taxon>
        <taxon>Pleosporomycetidae</taxon>
        <taxon>Pleosporales</taxon>
        <taxon>Corynesporascaceae</taxon>
        <taxon>Corynespora</taxon>
    </lineage>
</organism>